<dbReference type="SUPFAM" id="SSF54368">
    <property type="entry name" value="Glutamine synthetase, N-terminal domain"/>
    <property type="match status" value="1"/>
</dbReference>
<organism evidence="7 8">
    <name type="scientific">Streptacidiphilus alkalitolerans</name>
    <dbReference type="NCBI Taxonomy" id="3342712"/>
    <lineage>
        <taxon>Bacteria</taxon>
        <taxon>Bacillati</taxon>
        <taxon>Actinomycetota</taxon>
        <taxon>Actinomycetes</taxon>
        <taxon>Kitasatosporales</taxon>
        <taxon>Streptomycetaceae</taxon>
        <taxon>Streptacidiphilus</taxon>
    </lineage>
</organism>
<dbReference type="EMBL" id="JBHEZY010000018">
    <property type="protein sequence ID" value="MFC1435356.1"/>
    <property type="molecule type" value="Genomic_DNA"/>
</dbReference>
<dbReference type="SMART" id="SM01230">
    <property type="entry name" value="Gln-synt_C"/>
    <property type="match status" value="1"/>
</dbReference>
<dbReference type="InterPro" id="IPR008146">
    <property type="entry name" value="Gln_synth_cat_dom"/>
</dbReference>
<dbReference type="InterPro" id="IPR014746">
    <property type="entry name" value="Gln_synth/guanido_kin_cat_dom"/>
</dbReference>
<dbReference type="EC" id="6.3.1.-" evidence="7"/>
<evidence type="ECO:0000256" key="5">
    <source>
        <dbReference type="SAM" id="MobiDB-lite"/>
    </source>
</evidence>
<dbReference type="RefSeq" id="WP_380558365.1">
    <property type="nucleotide sequence ID" value="NZ_JBHEZY010000018.1"/>
</dbReference>
<keyword evidence="2 7" id="KW-0436">Ligase</keyword>
<name>A0ABV6XAT1_9ACTN</name>
<dbReference type="Gene3D" id="3.30.590.10">
    <property type="entry name" value="Glutamine synthetase/guanido kinase, catalytic domain"/>
    <property type="match status" value="1"/>
</dbReference>
<evidence type="ECO:0000256" key="1">
    <source>
        <dbReference type="ARBA" id="ARBA00009897"/>
    </source>
</evidence>
<accession>A0ABV6XAT1</accession>
<reference evidence="7 8" key="1">
    <citation type="submission" date="2024-09" db="EMBL/GenBank/DDBJ databases">
        <authorList>
            <person name="Lee S.D."/>
        </authorList>
    </citation>
    <scope>NUCLEOTIDE SEQUENCE [LARGE SCALE GENOMIC DNA]</scope>
    <source>
        <strain evidence="7 8">N1-3</strain>
    </source>
</reference>
<dbReference type="Pfam" id="PF00120">
    <property type="entry name" value="Gln-synt_C"/>
    <property type="match status" value="1"/>
</dbReference>
<evidence type="ECO:0000313" key="8">
    <source>
        <dbReference type="Proteomes" id="UP001592530"/>
    </source>
</evidence>
<dbReference type="PANTHER" id="PTHR43785:SF12">
    <property type="entry name" value="TYPE-1 GLUTAMINE SYNTHETASE 2"/>
    <property type="match status" value="1"/>
</dbReference>
<dbReference type="Proteomes" id="UP001592530">
    <property type="component" value="Unassembled WGS sequence"/>
</dbReference>
<sequence length="464" mass="50199">MTATTLDAAPNRALTLQQLQDLVDRRKLTTVQLAAVDGPGRLVGKTYGAPFFLDWLAAAKRSPEVCAYLFATDRAMRPVTGFDLTDWNRGFGDVHLAVQMDTARLTPWQRGNALVLAQPVGSDGQPLAVAPTVMLNRQLQLLRDSYGLSAKVSWETEFTLYHGSVEEAAAQDFLGLTPVTSDTRDYALDHPAELTAFFRDLTANLDGAAFPVEAIKTESAPGQVEVTFDYGDPVQACLRHLLFKHAARAIANRHDLVPTFMAAPDTGVGNGLHLHLSLYRGDRPVLGDDADPARLSATGEHAVAGLLEALPALGPLFAPVPNSYKRFRPHSFAPDRYAWGYDNRTTAVRVVGHGQGLHLELRLPGADANVYLVLAAALAAISHGIEGKLKPPPPTPGDGYLDTTTPMVPTSLHRALHDYRASPLPGQLLGDSVAQHYAHAAHLELEQEEARVTDVERSLGFART</sequence>
<protein>
    <submittedName>
        <fullName evidence="7">Glutamine synthetase family protein</fullName>
        <ecNumber evidence="7">6.3.1.-</ecNumber>
    </submittedName>
</protein>
<evidence type="ECO:0000313" key="7">
    <source>
        <dbReference type="EMBL" id="MFC1435356.1"/>
    </source>
</evidence>
<comment type="similarity">
    <text evidence="1 3 4">Belongs to the glutamine synthetase family.</text>
</comment>
<proteinExistence type="inferred from homology"/>
<feature type="region of interest" description="Disordered" evidence="5">
    <location>
        <begin position="385"/>
        <end position="406"/>
    </location>
</feature>
<evidence type="ECO:0000256" key="2">
    <source>
        <dbReference type="ARBA" id="ARBA00022598"/>
    </source>
</evidence>
<dbReference type="InterPro" id="IPR036651">
    <property type="entry name" value="Gln_synt_N_sf"/>
</dbReference>
<dbReference type="PROSITE" id="PS51987">
    <property type="entry name" value="GS_CATALYTIC"/>
    <property type="match status" value="1"/>
</dbReference>
<dbReference type="SUPFAM" id="SSF55931">
    <property type="entry name" value="Glutamine synthetase/guanido kinase"/>
    <property type="match status" value="1"/>
</dbReference>
<gene>
    <name evidence="7" type="ORF">ACEZDB_32420</name>
</gene>
<comment type="caution">
    <text evidence="7">The sequence shown here is derived from an EMBL/GenBank/DDBJ whole genome shotgun (WGS) entry which is preliminary data.</text>
</comment>
<dbReference type="GO" id="GO:0016874">
    <property type="term" value="F:ligase activity"/>
    <property type="evidence" value="ECO:0007669"/>
    <property type="project" value="UniProtKB-KW"/>
</dbReference>
<feature type="domain" description="GS catalytic" evidence="6">
    <location>
        <begin position="131"/>
        <end position="464"/>
    </location>
</feature>
<evidence type="ECO:0000256" key="3">
    <source>
        <dbReference type="PROSITE-ProRule" id="PRU01331"/>
    </source>
</evidence>
<dbReference type="PANTHER" id="PTHR43785">
    <property type="entry name" value="GAMMA-GLUTAMYLPUTRESCINE SYNTHETASE"/>
    <property type="match status" value="1"/>
</dbReference>
<evidence type="ECO:0000259" key="6">
    <source>
        <dbReference type="PROSITE" id="PS51987"/>
    </source>
</evidence>
<evidence type="ECO:0000256" key="4">
    <source>
        <dbReference type="RuleBase" id="RU000384"/>
    </source>
</evidence>